<name>A0ABV2RDX2_9CAUL</name>
<feature type="compositionally biased region" description="Low complexity" evidence="1">
    <location>
        <begin position="135"/>
        <end position="151"/>
    </location>
</feature>
<protein>
    <submittedName>
        <fullName evidence="2">Uncharacterized protein</fullName>
    </submittedName>
</protein>
<gene>
    <name evidence="2" type="ORF">ABIE19_002737</name>
</gene>
<comment type="caution">
    <text evidence="2">The sequence shown here is derived from an EMBL/GenBank/DDBJ whole genome shotgun (WGS) entry which is preliminary data.</text>
</comment>
<sequence>MTDRDADFNLDAEIDGEPPCLDRMARGALIRLNHAVLSGRASEASSWLRIWRTLKAEAAAAAEQPPADASLETKAADPVAEPLTSLADCTRELLSLRTDITRADPRDRRAVRGLQARIDRVAARAAAFGIEDLPPRSASSSPPLAVLVPAAGTDRPDVGLGA</sequence>
<feature type="region of interest" description="Disordered" evidence="1">
    <location>
        <begin position="132"/>
        <end position="162"/>
    </location>
</feature>
<evidence type="ECO:0000256" key="1">
    <source>
        <dbReference type="SAM" id="MobiDB-lite"/>
    </source>
</evidence>
<dbReference type="EMBL" id="JBEPTF010000004">
    <property type="protein sequence ID" value="MET4684788.1"/>
    <property type="molecule type" value="Genomic_DNA"/>
</dbReference>
<keyword evidence="3" id="KW-1185">Reference proteome</keyword>
<reference evidence="2 3" key="1">
    <citation type="submission" date="2024-06" db="EMBL/GenBank/DDBJ databases">
        <title>Sorghum-associated microbial communities from plants grown in Nebraska, USA.</title>
        <authorList>
            <person name="Schachtman D."/>
        </authorList>
    </citation>
    <scope>NUCLEOTIDE SEQUENCE [LARGE SCALE GENOMIC DNA]</scope>
    <source>
        <strain evidence="2 3">2814</strain>
    </source>
</reference>
<organism evidence="2 3">
    <name type="scientific">Brevundimonas faecalis</name>
    <dbReference type="NCBI Taxonomy" id="947378"/>
    <lineage>
        <taxon>Bacteria</taxon>
        <taxon>Pseudomonadati</taxon>
        <taxon>Pseudomonadota</taxon>
        <taxon>Alphaproteobacteria</taxon>
        <taxon>Caulobacterales</taxon>
        <taxon>Caulobacteraceae</taxon>
        <taxon>Brevundimonas</taxon>
    </lineage>
</organism>
<dbReference type="Proteomes" id="UP001549313">
    <property type="component" value="Unassembled WGS sequence"/>
</dbReference>
<dbReference type="RefSeq" id="WP_354089757.1">
    <property type="nucleotide sequence ID" value="NZ_JBEPTF010000004.1"/>
</dbReference>
<proteinExistence type="predicted"/>
<evidence type="ECO:0000313" key="3">
    <source>
        <dbReference type="Proteomes" id="UP001549313"/>
    </source>
</evidence>
<accession>A0ABV2RDX2</accession>
<evidence type="ECO:0000313" key="2">
    <source>
        <dbReference type="EMBL" id="MET4684788.1"/>
    </source>
</evidence>